<name>A0A7J7LFN9_9MAGN</name>
<comment type="caution">
    <text evidence="2">The sequence shown here is derived from an EMBL/GenBank/DDBJ whole genome shotgun (WGS) entry which is preliminary data.</text>
</comment>
<gene>
    <name evidence="2" type="ORF">GIB67_021263</name>
</gene>
<protein>
    <submittedName>
        <fullName evidence="2">Uncharacterized protein</fullName>
    </submittedName>
</protein>
<dbReference type="OrthoDB" id="296632at2759"/>
<dbReference type="EMBL" id="JACGCM010002327">
    <property type="protein sequence ID" value="KAF6141447.1"/>
    <property type="molecule type" value="Genomic_DNA"/>
</dbReference>
<evidence type="ECO:0000256" key="1">
    <source>
        <dbReference type="SAM" id="Phobius"/>
    </source>
</evidence>
<reference evidence="2 3" key="1">
    <citation type="journal article" date="2020" name="IScience">
        <title>Genome Sequencing of the Endangered Kingdonia uniflora (Circaeasteraceae, Ranunculales) Reveals Potential Mechanisms of Evolutionary Specialization.</title>
        <authorList>
            <person name="Sun Y."/>
            <person name="Deng T."/>
            <person name="Zhang A."/>
            <person name="Moore M.J."/>
            <person name="Landis J.B."/>
            <person name="Lin N."/>
            <person name="Zhang H."/>
            <person name="Zhang X."/>
            <person name="Huang J."/>
            <person name="Zhang X."/>
            <person name="Sun H."/>
            <person name="Wang H."/>
        </authorList>
    </citation>
    <scope>NUCLEOTIDE SEQUENCE [LARGE SCALE GENOMIC DNA]</scope>
    <source>
        <strain evidence="2">TB1705</strain>
        <tissue evidence="2">Leaf</tissue>
    </source>
</reference>
<feature type="transmembrane region" description="Helical" evidence="1">
    <location>
        <begin position="58"/>
        <end position="79"/>
    </location>
</feature>
<organism evidence="2 3">
    <name type="scientific">Kingdonia uniflora</name>
    <dbReference type="NCBI Taxonomy" id="39325"/>
    <lineage>
        <taxon>Eukaryota</taxon>
        <taxon>Viridiplantae</taxon>
        <taxon>Streptophyta</taxon>
        <taxon>Embryophyta</taxon>
        <taxon>Tracheophyta</taxon>
        <taxon>Spermatophyta</taxon>
        <taxon>Magnoliopsida</taxon>
        <taxon>Ranunculales</taxon>
        <taxon>Circaeasteraceae</taxon>
        <taxon>Kingdonia</taxon>
    </lineage>
</organism>
<evidence type="ECO:0000313" key="3">
    <source>
        <dbReference type="Proteomes" id="UP000541444"/>
    </source>
</evidence>
<accession>A0A7J7LFN9</accession>
<keyword evidence="1" id="KW-0812">Transmembrane</keyword>
<feature type="transmembrane region" description="Helical" evidence="1">
    <location>
        <begin position="20"/>
        <end position="37"/>
    </location>
</feature>
<keyword evidence="1" id="KW-0472">Membrane</keyword>
<dbReference type="Proteomes" id="UP000541444">
    <property type="component" value="Unassembled WGS sequence"/>
</dbReference>
<proteinExistence type="predicted"/>
<keyword evidence="3" id="KW-1185">Reference proteome</keyword>
<evidence type="ECO:0000313" key="2">
    <source>
        <dbReference type="EMBL" id="KAF6141447.1"/>
    </source>
</evidence>
<dbReference type="AlphaFoldDB" id="A0A7J7LFN9"/>
<sequence length="114" mass="13037">MSCRNYTNPYLYVNPSTIKGMMQVLTILGILGIWYCSKNCYIWKKNGGMHTLVQYPGTIIVCYTYYVLLILLNCSYLIATAVAKEALEVHYICDGGYCKFHLSYSRHTDLNVKA</sequence>
<keyword evidence="1" id="KW-1133">Transmembrane helix</keyword>